<proteinExistence type="inferred from homology"/>
<evidence type="ECO:0000256" key="2">
    <source>
        <dbReference type="ARBA" id="ARBA00006370"/>
    </source>
</evidence>
<name>A0A9J6D2I0_RHIMP</name>
<dbReference type="SMART" id="SM00737">
    <property type="entry name" value="ML"/>
    <property type="match status" value="1"/>
</dbReference>
<dbReference type="Gene3D" id="2.60.40.770">
    <property type="match status" value="1"/>
</dbReference>
<dbReference type="FunFam" id="2.60.40.770:FF:000001">
    <property type="entry name" value="NPC intracellular cholesterol transporter 2"/>
    <property type="match status" value="1"/>
</dbReference>
<evidence type="ECO:0000313" key="7">
    <source>
        <dbReference type="Proteomes" id="UP000821866"/>
    </source>
</evidence>
<keyword evidence="7" id="KW-1185">Reference proteome</keyword>
<dbReference type="AlphaFoldDB" id="A0A9J6D2I0"/>
<evidence type="ECO:0000256" key="1">
    <source>
        <dbReference type="ARBA" id="ARBA00004613"/>
    </source>
</evidence>
<dbReference type="EMBL" id="JABSTU010000445">
    <property type="protein sequence ID" value="KAH7991051.1"/>
    <property type="molecule type" value="Genomic_DNA"/>
</dbReference>
<evidence type="ECO:0000256" key="4">
    <source>
        <dbReference type="SAM" id="SignalP"/>
    </source>
</evidence>
<comment type="subcellular location">
    <subcellularLocation>
        <location evidence="1">Secreted</location>
    </subcellularLocation>
</comment>
<dbReference type="InterPro" id="IPR003172">
    <property type="entry name" value="ML_dom"/>
</dbReference>
<dbReference type="Proteomes" id="UP000821866">
    <property type="component" value="Unassembled WGS sequence"/>
</dbReference>
<sequence length="163" mass="18256">MIWTVALSLVFGLARALTGNYKFEDCGSEAKILSMNIEPCETHPCVFLRGKDTKIHFSIIADQDSDWLRLEPTMRIFGVAFLVPGMERDMCKVVYHCPVVKGRTYNGTMTVHVPFYAPQLLGGSCESIAVFAGGDRHSRSPPCRRVRVKSENRAARSRLTFQA</sequence>
<evidence type="ECO:0000259" key="5">
    <source>
        <dbReference type="SMART" id="SM00737"/>
    </source>
</evidence>
<feature type="signal peptide" evidence="4">
    <location>
        <begin position="1"/>
        <end position="16"/>
    </location>
</feature>
<dbReference type="Pfam" id="PF02221">
    <property type="entry name" value="E1_DerP2_DerF2"/>
    <property type="match status" value="1"/>
</dbReference>
<feature type="chain" id="PRO_5039903782" description="MD-2-related lipid-recognition domain-containing protein" evidence="4">
    <location>
        <begin position="17"/>
        <end position="163"/>
    </location>
</feature>
<dbReference type="SUPFAM" id="SSF81296">
    <property type="entry name" value="E set domains"/>
    <property type="match status" value="1"/>
</dbReference>
<evidence type="ECO:0000256" key="3">
    <source>
        <dbReference type="ARBA" id="ARBA00022525"/>
    </source>
</evidence>
<evidence type="ECO:0000313" key="6">
    <source>
        <dbReference type="EMBL" id="KAH7991051.1"/>
    </source>
</evidence>
<dbReference type="GO" id="GO:0005576">
    <property type="term" value="C:extracellular region"/>
    <property type="evidence" value="ECO:0007669"/>
    <property type="project" value="UniProtKB-SubCell"/>
</dbReference>
<gene>
    <name evidence="6" type="ORF">HPB51_026468</name>
</gene>
<comment type="caution">
    <text evidence="6">The sequence shown here is derived from an EMBL/GenBank/DDBJ whole genome shotgun (WGS) entry which is preliminary data.</text>
</comment>
<reference evidence="6" key="1">
    <citation type="journal article" date="2020" name="Cell">
        <title>Large-Scale Comparative Analyses of Tick Genomes Elucidate Their Genetic Diversity and Vector Capacities.</title>
        <authorList>
            <consortium name="Tick Genome and Microbiome Consortium (TIGMIC)"/>
            <person name="Jia N."/>
            <person name="Wang J."/>
            <person name="Shi W."/>
            <person name="Du L."/>
            <person name="Sun Y."/>
            <person name="Zhan W."/>
            <person name="Jiang J.F."/>
            <person name="Wang Q."/>
            <person name="Zhang B."/>
            <person name="Ji P."/>
            <person name="Bell-Sakyi L."/>
            <person name="Cui X.M."/>
            <person name="Yuan T.T."/>
            <person name="Jiang B.G."/>
            <person name="Yang W.F."/>
            <person name="Lam T.T."/>
            <person name="Chang Q.C."/>
            <person name="Ding S.J."/>
            <person name="Wang X.J."/>
            <person name="Zhu J.G."/>
            <person name="Ruan X.D."/>
            <person name="Zhao L."/>
            <person name="Wei J.T."/>
            <person name="Ye R.Z."/>
            <person name="Que T.C."/>
            <person name="Du C.H."/>
            <person name="Zhou Y.H."/>
            <person name="Cheng J.X."/>
            <person name="Dai P.F."/>
            <person name="Guo W.B."/>
            <person name="Han X.H."/>
            <person name="Huang E.J."/>
            <person name="Li L.F."/>
            <person name="Wei W."/>
            <person name="Gao Y.C."/>
            <person name="Liu J.Z."/>
            <person name="Shao H.Z."/>
            <person name="Wang X."/>
            <person name="Wang C.C."/>
            <person name="Yang T.C."/>
            <person name="Huo Q.B."/>
            <person name="Li W."/>
            <person name="Chen H.Y."/>
            <person name="Chen S.E."/>
            <person name="Zhou L.G."/>
            <person name="Ni X.B."/>
            <person name="Tian J.H."/>
            <person name="Sheng Y."/>
            <person name="Liu T."/>
            <person name="Pan Y.S."/>
            <person name="Xia L.Y."/>
            <person name="Li J."/>
            <person name="Zhao F."/>
            <person name="Cao W.C."/>
        </authorList>
    </citation>
    <scope>NUCLEOTIDE SEQUENCE</scope>
    <source>
        <strain evidence="6">Rmic-2018</strain>
    </source>
</reference>
<protein>
    <recommendedName>
        <fullName evidence="5">MD-2-related lipid-recognition domain-containing protein</fullName>
    </recommendedName>
</protein>
<keyword evidence="3" id="KW-0964">Secreted</keyword>
<dbReference type="InterPro" id="IPR014756">
    <property type="entry name" value="Ig_E-set"/>
</dbReference>
<accession>A0A9J6D2I0</accession>
<reference evidence="6" key="2">
    <citation type="submission" date="2021-09" db="EMBL/GenBank/DDBJ databases">
        <authorList>
            <person name="Jia N."/>
            <person name="Wang J."/>
            <person name="Shi W."/>
            <person name="Du L."/>
            <person name="Sun Y."/>
            <person name="Zhan W."/>
            <person name="Jiang J."/>
            <person name="Wang Q."/>
            <person name="Zhang B."/>
            <person name="Ji P."/>
            <person name="Sakyi L.B."/>
            <person name="Cui X."/>
            <person name="Yuan T."/>
            <person name="Jiang B."/>
            <person name="Yang W."/>
            <person name="Lam T.T.-Y."/>
            <person name="Chang Q."/>
            <person name="Ding S."/>
            <person name="Wang X."/>
            <person name="Zhu J."/>
            <person name="Ruan X."/>
            <person name="Zhao L."/>
            <person name="Wei J."/>
            <person name="Que T."/>
            <person name="Du C."/>
            <person name="Cheng J."/>
            <person name="Dai P."/>
            <person name="Han X."/>
            <person name="Huang E."/>
            <person name="Gao Y."/>
            <person name="Liu J."/>
            <person name="Shao H."/>
            <person name="Ye R."/>
            <person name="Li L."/>
            <person name="Wei W."/>
            <person name="Wang X."/>
            <person name="Wang C."/>
            <person name="Huo Q."/>
            <person name="Li W."/>
            <person name="Guo W."/>
            <person name="Chen H."/>
            <person name="Chen S."/>
            <person name="Zhou L."/>
            <person name="Zhou L."/>
            <person name="Ni X."/>
            <person name="Tian J."/>
            <person name="Zhou Y."/>
            <person name="Sheng Y."/>
            <person name="Liu T."/>
            <person name="Pan Y."/>
            <person name="Xia L."/>
            <person name="Li J."/>
            <person name="Zhao F."/>
            <person name="Cao W."/>
        </authorList>
    </citation>
    <scope>NUCLEOTIDE SEQUENCE</scope>
    <source>
        <strain evidence="6">Rmic-2018</strain>
        <tissue evidence="6">Larvae</tissue>
    </source>
</reference>
<dbReference type="VEuPathDB" id="VectorBase:LOC119182231"/>
<keyword evidence="4" id="KW-0732">Signal</keyword>
<organism evidence="6 7">
    <name type="scientific">Rhipicephalus microplus</name>
    <name type="common">Cattle tick</name>
    <name type="synonym">Boophilus microplus</name>
    <dbReference type="NCBI Taxonomy" id="6941"/>
    <lineage>
        <taxon>Eukaryota</taxon>
        <taxon>Metazoa</taxon>
        <taxon>Ecdysozoa</taxon>
        <taxon>Arthropoda</taxon>
        <taxon>Chelicerata</taxon>
        <taxon>Arachnida</taxon>
        <taxon>Acari</taxon>
        <taxon>Parasitiformes</taxon>
        <taxon>Ixodida</taxon>
        <taxon>Ixodoidea</taxon>
        <taxon>Ixodidae</taxon>
        <taxon>Rhipicephalinae</taxon>
        <taxon>Rhipicephalus</taxon>
        <taxon>Boophilus</taxon>
    </lineage>
</organism>
<comment type="similarity">
    <text evidence="2">Belongs to the NPC2 family.</text>
</comment>
<feature type="domain" description="MD-2-related lipid-recognition" evidence="5">
    <location>
        <begin position="23"/>
        <end position="148"/>
    </location>
</feature>